<proteinExistence type="predicted"/>
<dbReference type="RefSeq" id="WP_207182219.1">
    <property type="nucleotide sequence ID" value="NZ_AP024145.1"/>
</dbReference>
<dbReference type="InterPro" id="IPR050646">
    <property type="entry name" value="Cas1"/>
</dbReference>
<accession>A0A8H9C3S4</accession>
<evidence type="ECO:0000313" key="9">
    <source>
        <dbReference type="Proteomes" id="UP000663508"/>
    </source>
</evidence>
<dbReference type="Pfam" id="PF01867">
    <property type="entry name" value="Cas_Cas1"/>
    <property type="match status" value="1"/>
</dbReference>
<dbReference type="InterPro" id="IPR042206">
    <property type="entry name" value="CRISPR-assoc_Cas1_C"/>
</dbReference>
<dbReference type="AlphaFoldDB" id="A0A8H9C3S4"/>
<dbReference type="InterPro" id="IPR002729">
    <property type="entry name" value="CRISPR-assoc_Cas1"/>
</dbReference>
<dbReference type="KEGG" id="mind:mvi_16080"/>
<keyword evidence="2" id="KW-0479">Metal-binding</keyword>
<keyword evidence="7" id="KW-0238">DNA-binding</keyword>
<keyword evidence="6" id="KW-0051">Antiviral defense</keyword>
<evidence type="ECO:0000256" key="4">
    <source>
        <dbReference type="ARBA" id="ARBA00022801"/>
    </source>
</evidence>
<dbReference type="PANTHER" id="PTHR34353:SF3">
    <property type="entry name" value="CRISPR-ASSOCIATED ENDONUCLEASE CAS1"/>
    <property type="match status" value="1"/>
</dbReference>
<dbReference type="Proteomes" id="UP000663508">
    <property type="component" value="Chromosome"/>
</dbReference>
<keyword evidence="3" id="KW-0255">Endonuclease</keyword>
<dbReference type="Gene3D" id="1.20.120.920">
    <property type="entry name" value="CRISPR-associated endonuclease Cas1, C-terminal domain"/>
    <property type="match status" value="1"/>
</dbReference>
<dbReference type="PANTHER" id="PTHR34353">
    <property type="entry name" value="CRISPR-ASSOCIATED ENDONUCLEASE CAS1 1"/>
    <property type="match status" value="1"/>
</dbReference>
<keyword evidence="4" id="KW-0378">Hydrolase</keyword>
<evidence type="ECO:0000313" key="8">
    <source>
        <dbReference type="EMBL" id="BCM83147.1"/>
    </source>
</evidence>
<gene>
    <name evidence="8" type="ORF">mvi_16080</name>
</gene>
<evidence type="ECO:0000256" key="5">
    <source>
        <dbReference type="ARBA" id="ARBA00022842"/>
    </source>
</evidence>
<keyword evidence="5" id="KW-0460">Magnesium</keyword>
<evidence type="ECO:0000256" key="3">
    <source>
        <dbReference type="ARBA" id="ARBA00022759"/>
    </source>
</evidence>
<evidence type="ECO:0000256" key="2">
    <source>
        <dbReference type="ARBA" id="ARBA00022723"/>
    </source>
</evidence>
<organism evidence="8 9">
    <name type="scientific">Methylobacterium indicum</name>
    <dbReference type="NCBI Taxonomy" id="1775910"/>
    <lineage>
        <taxon>Bacteria</taxon>
        <taxon>Pseudomonadati</taxon>
        <taxon>Pseudomonadota</taxon>
        <taxon>Alphaproteobacteria</taxon>
        <taxon>Hyphomicrobiales</taxon>
        <taxon>Methylobacteriaceae</taxon>
        <taxon>Methylobacterium</taxon>
    </lineage>
</organism>
<protein>
    <recommendedName>
        <fullName evidence="10">CRISPR-associated endonuclease Cas1</fullName>
    </recommendedName>
</protein>
<dbReference type="EMBL" id="AP024145">
    <property type="protein sequence ID" value="BCM83147.1"/>
    <property type="molecule type" value="Genomic_DNA"/>
</dbReference>
<sequence>MKATRMEVARRMYALRFGEIVRTRDIAVLRGMEGGRIKRAYELAAERFGVPWRGRRYDRANPDSADLPNQALNHAAVTVQAAAAIAVAATGTIPQLGFIHEDSGQSFVLDIADVRRHDVVLDIAFGAAKEATKRPESIDRLVRRRAAELFRRREVIPGLIDAIKSVLVPRERDDAPQAEVGSTTDAEPT</sequence>
<keyword evidence="1" id="KW-0540">Nuclease</keyword>
<name>A0A8H9C3S4_9HYPH</name>
<evidence type="ECO:0000256" key="1">
    <source>
        <dbReference type="ARBA" id="ARBA00022722"/>
    </source>
</evidence>
<evidence type="ECO:0000256" key="7">
    <source>
        <dbReference type="ARBA" id="ARBA00023125"/>
    </source>
</evidence>
<evidence type="ECO:0000256" key="6">
    <source>
        <dbReference type="ARBA" id="ARBA00023118"/>
    </source>
</evidence>
<reference evidence="8" key="1">
    <citation type="submission" date="2020-11" db="EMBL/GenBank/DDBJ databases">
        <title>Complete genome sequence of a novel pathogenic Methylobacterium strain isolated from rice in Vietnam.</title>
        <authorList>
            <person name="Lai K."/>
            <person name="Okazaki S."/>
            <person name="Higashi K."/>
            <person name="Mori H."/>
            <person name="Toyoda A."/>
            <person name="Kurokawa K."/>
        </authorList>
    </citation>
    <scope>NUCLEOTIDE SEQUENCE</scope>
    <source>
        <strain evidence="8">VL1</strain>
    </source>
</reference>
<evidence type="ECO:0008006" key="10">
    <source>
        <dbReference type="Google" id="ProtNLM"/>
    </source>
</evidence>